<evidence type="ECO:0000313" key="1">
    <source>
        <dbReference type="EMBL" id="PQJ52943.1"/>
    </source>
</evidence>
<protein>
    <submittedName>
        <fullName evidence="1">Uncharacterized protein</fullName>
    </submittedName>
</protein>
<dbReference type="AlphaFoldDB" id="A0A2S7USL8"/>
<name>A0A2S7USL8_9GAMM</name>
<sequence>MSNTLTEANLELTPTIICVAESTHYLIGVQDSLDNLISLDKSNKIGITSSLTEAKNYLRKKNIFTATLEYQTPYDEMCGLSPAAPCRQNITF</sequence>
<dbReference type="RefSeq" id="WP_105051416.1">
    <property type="nucleotide sequence ID" value="NZ_BMYG01000008.1"/>
</dbReference>
<reference evidence="1 2" key="1">
    <citation type="submission" date="2016-12" db="EMBL/GenBank/DDBJ databases">
        <title>Diversity of luminous bacteria.</title>
        <authorList>
            <person name="Yoshizawa S."/>
            <person name="Kogure K."/>
        </authorList>
    </citation>
    <scope>NUCLEOTIDE SEQUENCE [LARGE SCALE GENOMIC DNA]</scope>
    <source>
        <strain evidence="1 2">SA4-48</strain>
    </source>
</reference>
<dbReference type="OrthoDB" id="6266681at2"/>
<organism evidence="1 2">
    <name type="scientific">Psychrosphaera saromensis</name>
    <dbReference type="NCBI Taxonomy" id="716813"/>
    <lineage>
        <taxon>Bacteria</taxon>
        <taxon>Pseudomonadati</taxon>
        <taxon>Pseudomonadota</taxon>
        <taxon>Gammaproteobacteria</taxon>
        <taxon>Alteromonadales</taxon>
        <taxon>Pseudoalteromonadaceae</taxon>
        <taxon>Psychrosphaera</taxon>
    </lineage>
</organism>
<dbReference type="Proteomes" id="UP000239007">
    <property type="component" value="Unassembled WGS sequence"/>
</dbReference>
<accession>A0A2S7USL8</accession>
<keyword evidence="2" id="KW-1185">Reference proteome</keyword>
<comment type="caution">
    <text evidence="1">The sequence shown here is derived from an EMBL/GenBank/DDBJ whole genome shotgun (WGS) entry which is preliminary data.</text>
</comment>
<proteinExistence type="predicted"/>
<gene>
    <name evidence="1" type="ORF">BTO11_04260</name>
</gene>
<dbReference type="EMBL" id="MSCH01000003">
    <property type="protein sequence ID" value="PQJ52943.1"/>
    <property type="molecule type" value="Genomic_DNA"/>
</dbReference>
<dbReference type="InterPro" id="IPR045508">
    <property type="entry name" value="DUF6482"/>
</dbReference>
<evidence type="ECO:0000313" key="2">
    <source>
        <dbReference type="Proteomes" id="UP000239007"/>
    </source>
</evidence>
<dbReference type="Pfam" id="PF20090">
    <property type="entry name" value="DUF6482"/>
    <property type="match status" value="1"/>
</dbReference>